<protein>
    <submittedName>
        <fullName evidence="12">DEAD/DEAH box helicase</fullName>
    </submittedName>
</protein>
<feature type="domain" description="Helicase ATP-binding" evidence="10">
    <location>
        <begin position="45"/>
        <end position="245"/>
    </location>
</feature>
<dbReference type="EMBL" id="SRYE01000001">
    <property type="protein sequence ID" value="TGY63118.1"/>
    <property type="molecule type" value="Genomic_DNA"/>
</dbReference>
<evidence type="ECO:0000256" key="7">
    <source>
        <dbReference type="ARBA" id="ARBA00023204"/>
    </source>
</evidence>
<dbReference type="OrthoDB" id="9815222at2"/>
<feature type="compositionally biased region" description="Low complexity" evidence="9">
    <location>
        <begin position="1444"/>
        <end position="1456"/>
    </location>
</feature>
<dbReference type="Pfam" id="PF00271">
    <property type="entry name" value="Helicase_C"/>
    <property type="match status" value="1"/>
</dbReference>
<dbReference type="GO" id="GO:0003677">
    <property type="term" value="F:DNA binding"/>
    <property type="evidence" value="ECO:0007669"/>
    <property type="project" value="UniProtKB-KW"/>
</dbReference>
<proteinExistence type="predicted"/>
<evidence type="ECO:0000256" key="6">
    <source>
        <dbReference type="ARBA" id="ARBA00023125"/>
    </source>
</evidence>
<dbReference type="InterPro" id="IPR011545">
    <property type="entry name" value="DEAD/DEAH_box_helicase_dom"/>
</dbReference>
<evidence type="ECO:0000256" key="5">
    <source>
        <dbReference type="ARBA" id="ARBA00022840"/>
    </source>
</evidence>
<dbReference type="InterPro" id="IPR055367">
    <property type="entry name" value="WH4_Lhr"/>
</dbReference>
<name>A0A4S2F2E5_9ACTN</name>
<dbReference type="PANTHER" id="PTHR47962:SF5">
    <property type="entry name" value="ATP-DEPENDENT HELICASE LHR-RELATED"/>
    <property type="match status" value="1"/>
</dbReference>
<dbReference type="InterPro" id="IPR027417">
    <property type="entry name" value="P-loop_NTPase"/>
</dbReference>
<dbReference type="InterPro" id="IPR045628">
    <property type="entry name" value="Lhr_WH_dom"/>
</dbReference>
<feature type="region of interest" description="Disordered" evidence="9">
    <location>
        <begin position="1423"/>
        <end position="1456"/>
    </location>
</feature>
<organism evidence="12 13">
    <name type="scientific">Muricaecibacterium torontonense</name>
    <dbReference type="NCBI Taxonomy" id="3032871"/>
    <lineage>
        <taxon>Bacteria</taxon>
        <taxon>Bacillati</taxon>
        <taxon>Actinomycetota</taxon>
        <taxon>Coriobacteriia</taxon>
        <taxon>Coriobacteriales</taxon>
        <taxon>Atopobiaceae</taxon>
        <taxon>Muricaecibacterium</taxon>
    </lineage>
</organism>
<keyword evidence="7" id="KW-0234">DNA repair</keyword>
<keyword evidence="1" id="KW-0547">Nucleotide-binding</keyword>
<keyword evidence="3" id="KW-0378">Hydrolase</keyword>
<dbReference type="InterPro" id="IPR055368">
    <property type="entry name" value="WH3_Lhr"/>
</dbReference>
<dbReference type="GO" id="GO:0004386">
    <property type="term" value="F:helicase activity"/>
    <property type="evidence" value="ECO:0007669"/>
    <property type="project" value="UniProtKB-KW"/>
</dbReference>
<keyword evidence="2" id="KW-0227">DNA damage</keyword>
<dbReference type="Pfam" id="PF23236">
    <property type="entry name" value="WHD_2nd_Lhr"/>
    <property type="match status" value="1"/>
</dbReference>
<dbReference type="InterPro" id="IPR014001">
    <property type="entry name" value="Helicase_ATP-bd"/>
</dbReference>
<evidence type="ECO:0000259" key="11">
    <source>
        <dbReference type="PROSITE" id="PS51194"/>
    </source>
</evidence>
<evidence type="ECO:0000256" key="3">
    <source>
        <dbReference type="ARBA" id="ARBA00022801"/>
    </source>
</evidence>
<dbReference type="PROSITE" id="PS51194">
    <property type="entry name" value="HELICASE_CTER"/>
    <property type="match status" value="1"/>
</dbReference>
<evidence type="ECO:0000256" key="9">
    <source>
        <dbReference type="SAM" id="MobiDB-lite"/>
    </source>
</evidence>
<feature type="compositionally biased region" description="Low complexity" evidence="9">
    <location>
        <begin position="1551"/>
        <end position="1567"/>
    </location>
</feature>
<dbReference type="SMART" id="SM00490">
    <property type="entry name" value="HELICc"/>
    <property type="match status" value="1"/>
</dbReference>
<evidence type="ECO:0000256" key="4">
    <source>
        <dbReference type="ARBA" id="ARBA00022806"/>
    </source>
</evidence>
<feature type="domain" description="Helicase C-terminal" evidence="11">
    <location>
        <begin position="339"/>
        <end position="533"/>
    </location>
</feature>
<dbReference type="GO" id="GO:0016887">
    <property type="term" value="F:ATP hydrolysis activity"/>
    <property type="evidence" value="ECO:0007669"/>
    <property type="project" value="TreeGrafter"/>
</dbReference>
<feature type="compositionally biased region" description="Basic residues" evidence="9">
    <location>
        <begin position="1434"/>
        <end position="1443"/>
    </location>
</feature>
<evidence type="ECO:0000313" key="13">
    <source>
        <dbReference type="Proteomes" id="UP000310263"/>
    </source>
</evidence>
<keyword evidence="13" id="KW-1185">Reference proteome</keyword>
<reference evidence="12 13" key="1">
    <citation type="submission" date="2019-04" db="EMBL/GenBank/DDBJ databases">
        <title>Microbes associate with the intestines of laboratory mice.</title>
        <authorList>
            <person name="Navarre W."/>
            <person name="Wong E."/>
            <person name="Huang K."/>
            <person name="Tropini C."/>
            <person name="Ng K."/>
            <person name="Yu B."/>
        </authorList>
    </citation>
    <scope>NUCLEOTIDE SEQUENCE [LARGE SCALE GENOMIC DNA]</scope>
    <source>
        <strain evidence="12 13">NM07_P-09</strain>
    </source>
</reference>
<accession>A0A4S2F2E5</accession>
<feature type="region of interest" description="Disordered" evidence="9">
    <location>
        <begin position="1551"/>
        <end position="1579"/>
    </location>
</feature>
<dbReference type="Gene3D" id="3.40.50.300">
    <property type="entry name" value="P-loop containing nucleotide triphosphate hydrolases"/>
    <property type="match status" value="2"/>
</dbReference>
<evidence type="ECO:0000256" key="1">
    <source>
        <dbReference type="ARBA" id="ARBA00022741"/>
    </source>
</evidence>
<evidence type="ECO:0000256" key="2">
    <source>
        <dbReference type="ARBA" id="ARBA00022763"/>
    </source>
</evidence>
<feature type="region of interest" description="Disordered" evidence="9">
    <location>
        <begin position="1324"/>
        <end position="1349"/>
    </location>
</feature>
<dbReference type="Pfam" id="PF08494">
    <property type="entry name" value="DEAD_assoc"/>
    <property type="match status" value="1"/>
</dbReference>
<evidence type="ECO:0000259" key="10">
    <source>
        <dbReference type="PROSITE" id="PS51192"/>
    </source>
</evidence>
<dbReference type="CDD" id="cd17922">
    <property type="entry name" value="DEXHc_LHR-like"/>
    <property type="match status" value="1"/>
</dbReference>
<feature type="compositionally biased region" description="Low complexity" evidence="9">
    <location>
        <begin position="1324"/>
        <end position="1339"/>
    </location>
</feature>
<dbReference type="Pfam" id="PF23234">
    <property type="entry name" value="WHD_4th_Lhr"/>
    <property type="match status" value="1"/>
</dbReference>
<dbReference type="SUPFAM" id="SSF52540">
    <property type="entry name" value="P-loop containing nucleoside triphosphate hydrolases"/>
    <property type="match status" value="1"/>
</dbReference>
<feature type="region of interest" description="Disordered" evidence="9">
    <location>
        <begin position="298"/>
        <end position="330"/>
    </location>
</feature>
<dbReference type="GO" id="GO:0005524">
    <property type="term" value="F:ATP binding"/>
    <property type="evidence" value="ECO:0007669"/>
    <property type="project" value="UniProtKB-KW"/>
</dbReference>
<dbReference type="PROSITE" id="PS51192">
    <property type="entry name" value="HELICASE_ATP_BIND_1"/>
    <property type="match status" value="1"/>
</dbReference>
<dbReference type="InterPro" id="IPR052511">
    <property type="entry name" value="ATP-dep_Helicase"/>
</dbReference>
<dbReference type="Pfam" id="PF00270">
    <property type="entry name" value="DEAD"/>
    <property type="match status" value="1"/>
</dbReference>
<keyword evidence="4 12" id="KW-0347">Helicase</keyword>
<evidence type="ECO:0000256" key="8">
    <source>
        <dbReference type="ARBA" id="ARBA00023235"/>
    </source>
</evidence>
<dbReference type="InterPro" id="IPR055369">
    <property type="entry name" value="WH2_Lhr"/>
</dbReference>
<dbReference type="Pfam" id="PF19306">
    <property type="entry name" value="WHD_Lhr"/>
    <property type="match status" value="1"/>
</dbReference>
<dbReference type="Proteomes" id="UP000310263">
    <property type="component" value="Unassembled WGS sequence"/>
</dbReference>
<dbReference type="RefSeq" id="WP_136011743.1">
    <property type="nucleotide sequence ID" value="NZ_SRYE01000001.1"/>
</dbReference>
<dbReference type="InterPro" id="IPR013701">
    <property type="entry name" value="Lhr-like_DEAD/DEAH_assoc"/>
</dbReference>
<dbReference type="SMART" id="SM00487">
    <property type="entry name" value="DEXDc"/>
    <property type="match status" value="1"/>
</dbReference>
<dbReference type="Pfam" id="PF23235">
    <property type="entry name" value="WHD_3rd_Lhr"/>
    <property type="match status" value="1"/>
</dbReference>
<keyword evidence="5" id="KW-0067">ATP-binding</keyword>
<sequence>MDTSSAAHSSASRQEHSALMRLSPLVRQWFAQSFEAPTQVQEAAWNAILDCKNVLAVAPTGSGKTLAAFLCAIDRLMSDPPAAKGVVVLYVSPLKALAADVEKNLRRPLAELGELAASGAVDLGADSAAGAPAVLPSVAIRTGDTPPRERARIKSKPPQILITTPESLYLMLTSQAASVLSRVETVIVDEIHSIAGSKRGAHLALSLERLDALLETPAQRVGLSATVQPVEEVARFLGGAHPVEVVGDAPAPAIDLAVRIPVANINAVPEFLGTGTPKLTRAPAPKDAWKTDRSLKAAMGAQAAEKPAPSGQRAFGASQPKAPQMSRESRVGSRSIWPSLEAELLSQVESHTSTLVFVNSRGLCERLTARLNERHAQEAGLMPKGAPVVEGAFRGSLGSPDSHTEPLPEGAETIARAHHGSVSKERRLAIESELKAGSLPCVVATSSLELGIDMGSVDLVCQVAPPLSVASGLQRIGRANHRVGGRSQAILYPRTKLELIDCAVMAQAMLAGDIEATRLVKNPLDVLAQQTVAAVSQAPQGLRASQWFETVRRAANFSELPREAFDRVLAMLAGAFATDDLESFAPRLVWDQAEDLLTPLPVSGRMAISSAGTIPDRGLYPVFTHEAQGRQGRRRVGELDEEMVHESRVGDVITLGTTTWRITEISNDRVLVKPAKARASRLPFWHGEGPGRPYEDGLRKGEFLAAASSALEGTEFDESFRARLVQCGMEADAIGSLGQVLARQRAATGVIPSGQSLVIEMVEDEVGDTRLLLHSPFGRAVHAPWALAVADRIERLWGYDPEAMAADDGILLRLSPTAGEVPGPEIFIFEEEELRAAVQRRVASTSLFAARFRECAARALLMRPSAFGKRAPLWAQRLQASQLLEQARQLEDFPMVLEALRECVQDVYDLDGLAHLMGQLRSKQVAITQVATTTPSPFAGNLLFGYVMEHLYDADKPQAERSAALLSIDPSLLADLLGSPDLSSLIDPAVLRQLEAQLQWLASGHKATSPAGLARMLRALGPLTLDEIARRCDPANAADAWLAQLSQEKQVFQGAVAGQPCWIAATDAQALHQVLGLPVPSWAPAAPTTAPVAEKPAAQELDVLVGLPLSPSLGIRTPEQPGRFLDALMARYAGCHGPFSTQAAAASLGLGAEPVADALERLSAQDRLLRGDFGIDELGHERLWVAATVFKQLRKRSLAAAREAMEPVGMDTYLESLWRLQEIPAQDTRDQADPVDLLASCIALYEGVWLEAGAWEQVVFPARVPGYTPKLLDELLATGEVVWQGRRTLDAAKKPSYQVAFFPTDSPFAPLPLAAEAAADAHLAPNAPDAPDSSDPADSQKLAGITPPQRADDLAATAADNPLWQAMSKGGGWSFSALKEACATVAAGRGEAAPSSAEIQSQLEDYLWGGLVLVDSFGPARTVTQPAKAPKAAPTRRRSRSRYSRASASRAPRPASVPVDTALSGCWALTQAAEAADTERALALVQSALDRYGVLTPEVARVAAIPGGLSQIYPALRALEDTGGLWRGQFVDGLGPLQYATPDFVEALRASAAEKPAPADSKSPAADTPQTPPSTSHAAPELRVLSATDPAQPLGALFPWPASAEKPTRRADAHCVFADGAPVLYASVHLKSIYVYMSAEDDEQVDTAAPSAAATTNSDDALVTHAIQALLAAEKAAAQRQGLSWANQKIEVELVDEQTVLKTHWAQVLANIGFVRTPSGMRFYPDPF</sequence>
<dbReference type="GO" id="GO:0006281">
    <property type="term" value="P:DNA repair"/>
    <property type="evidence" value="ECO:0007669"/>
    <property type="project" value="UniProtKB-KW"/>
</dbReference>
<keyword evidence="6" id="KW-0238">DNA-binding</keyword>
<keyword evidence="8" id="KW-0413">Isomerase</keyword>
<gene>
    <name evidence="12" type="ORF">E5334_00960</name>
</gene>
<dbReference type="PANTHER" id="PTHR47962">
    <property type="entry name" value="ATP-DEPENDENT HELICASE LHR-RELATED-RELATED"/>
    <property type="match status" value="1"/>
</dbReference>
<dbReference type="InterPro" id="IPR001650">
    <property type="entry name" value="Helicase_C-like"/>
</dbReference>
<evidence type="ECO:0000313" key="12">
    <source>
        <dbReference type="EMBL" id="TGY63118.1"/>
    </source>
</evidence>
<comment type="caution">
    <text evidence="12">The sequence shown here is derived from an EMBL/GenBank/DDBJ whole genome shotgun (WGS) entry which is preliminary data.</text>
</comment>